<accession>A0A0J8GA86</accession>
<keyword evidence="6" id="KW-1185">Reference proteome</keyword>
<dbReference type="GO" id="GO:0003700">
    <property type="term" value="F:DNA-binding transcription factor activity"/>
    <property type="evidence" value="ECO:0007669"/>
    <property type="project" value="InterPro"/>
</dbReference>
<evidence type="ECO:0000256" key="3">
    <source>
        <dbReference type="ARBA" id="ARBA00023163"/>
    </source>
</evidence>
<sequence>MRNKLTFVADEIYAEMKKDILNHKFEREEQITEDYIARRFNVCRPFATEVLENLVETGLLSYSYKVHTVSEADFRFMSRIKMTFYNLSYAVQKLEEKDVPVCFDCLKQELTKIKLAAREQNLEAFIAGIQNFYGCMIEHTEMPSLENNIKYLIDTLIFLEKENEDTFFSHIAYGVIDYLSELTDSLIKYEFEKCHQTLNQFYTHNVNLLFNA</sequence>
<dbReference type="EMBL" id="AZHO01000018">
    <property type="protein sequence ID" value="KMT59540.1"/>
    <property type="molecule type" value="Genomic_DNA"/>
</dbReference>
<evidence type="ECO:0000256" key="2">
    <source>
        <dbReference type="ARBA" id="ARBA00023125"/>
    </source>
</evidence>
<evidence type="ECO:0000256" key="1">
    <source>
        <dbReference type="ARBA" id="ARBA00023015"/>
    </source>
</evidence>
<evidence type="ECO:0000313" key="6">
    <source>
        <dbReference type="Proteomes" id="UP000052258"/>
    </source>
</evidence>
<dbReference type="GO" id="GO:0003677">
    <property type="term" value="F:DNA binding"/>
    <property type="evidence" value="ECO:0007669"/>
    <property type="project" value="UniProtKB-KW"/>
</dbReference>
<organism evidence="5 6">
    <name type="scientific">Listeria fleischmannii 1991</name>
    <dbReference type="NCBI Taxonomy" id="1430899"/>
    <lineage>
        <taxon>Bacteria</taxon>
        <taxon>Bacillati</taxon>
        <taxon>Bacillota</taxon>
        <taxon>Bacilli</taxon>
        <taxon>Bacillales</taxon>
        <taxon>Listeriaceae</taxon>
        <taxon>Listeria</taxon>
    </lineage>
</organism>
<dbReference type="InterPro" id="IPR036390">
    <property type="entry name" value="WH_DNA-bd_sf"/>
</dbReference>
<dbReference type="InterPro" id="IPR036388">
    <property type="entry name" value="WH-like_DNA-bd_sf"/>
</dbReference>
<comment type="caution">
    <text evidence="5">The sequence shown here is derived from an EMBL/GenBank/DDBJ whole genome shotgun (WGS) entry which is preliminary data.</text>
</comment>
<dbReference type="OrthoDB" id="2361190at2"/>
<gene>
    <name evidence="5" type="ORF">X560_1337</name>
</gene>
<reference evidence="5 6" key="1">
    <citation type="journal article" date="2015" name="Genome Biol. Evol.">
        <title>Comparative Genomics of Listeria Sensu Lato: Genus-Wide Differences in Evolutionary Dynamics and the Progressive Gain of Complex, Potentially Pathogenicity-Related Traits through Lateral Gene Transfer.</title>
        <authorList>
            <person name="Chiara M."/>
            <person name="Caruso M."/>
            <person name="D'Erchia A.M."/>
            <person name="Manzari C."/>
            <person name="Fraccalvieri R."/>
            <person name="Goffredo E."/>
            <person name="Latorre L."/>
            <person name="Miccolupo A."/>
            <person name="Padalino I."/>
            <person name="Santagada G."/>
            <person name="Chiocco D."/>
            <person name="Pesole G."/>
            <person name="Horner D.S."/>
            <person name="Parisi A."/>
        </authorList>
    </citation>
    <scope>NUCLEOTIDE SEQUENCE [LARGE SCALE GENOMIC DNA]</scope>
    <source>
        <strain evidence="5 6">1991</strain>
    </source>
</reference>
<feature type="domain" description="HTH gntR-type" evidence="4">
    <location>
        <begin position="9"/>
        <end position="61"/>
    </location>
</feature>
<dbReference type="Proteomes" id="UP000052258">
    <property type="component" value="Unassembled WGS sequence"/>
</dbReference>
<evidence type="ECO:0000313" key="5">
    <source>
        <dbReference type="EMBL" id="KMT59540.1"/>
    </source>
</evidence>
<dbReference type="SUPFAM" id="SSF46785">
    <property type="entry name" value="Winged helix' DNA-binding domain"/>
    <property type="match status" value="1"/>
</dbReference>
<dbReference type="Pfam" id="PF00392">
    <property type="entry name" value="GntR"/>
    <property type="match status" value="1"/>
</dbReference>
<dbReference type="RefSeq" id="WP_007475440.1">
    <property type="nucleotide sequence ID" value="NZ_KQ130615.1"/>
</dbReference>
<name>A0A0J8GA86_9LIST</name>
<protein>
    <submittedName>
        <fullName evidence="5">Transcriptional regulator</fullName>
    </submittedName>
</protein>
<proteinExistence type="predicted"/>
<keyword evidence="3" id="KW-0804">Transcription</keyword>
<keyword evidence="1" id="KW-0805">Transcription regulation</keyword>
<dbReference type="InterPro" id="IPR000524">
    <property type="entry name" value="Tscrpt_reg_HTH_GntR"/>
</dbReference>
<dbReference type="PATRIC" id="fig|1430899.3.peg.1538"/>
<dbReference type="Gene3D" id="1.10.10.10">
    <property type="entry name" value="Winged helix-like DNA-binding domain superfamily/Winged helix DNA-binding domain"/>
    <property type="match status" value="1"/>
</dbReference>
<keyword evidence="2" id="KW-0238">DNA-binding</keyword>
<dbReference type="AlphaFoldDB" id="A0A0J8GA86"/>
<evidence type="ECO:0000259" key="4">
    <source>
        <dbReference type="Pfam" id="PF00392"/>
    </source>
</evidence>